<evidence type="ECO:0000313" key="3">
    <source>
        <dbReference type="Proteomes" id="UP000663452"/>
    </source>
</evidence>
<protein>
    <submittedName>
        <fullName evidence="2">Sugar phosphate isomerase/epimerase</fullName>
    </submittedName>
</protein>
<evidence type="ECO:0000313" key="2">
    <source>
        <dbReference type="EMBL" id="QSF46175.1"/>
    </source>
</evidence>
<accession>A0ABX7LDH8</accession>
<dbReference type="Proteomes" id="UP000663452">
    <property type="component" value="Chromosome"/>
</dbReference>
<dbReference type="Pfam" id="PF01261">
    <property type="entry name" value="AP_endonuc_2"/>
    <property type="match status" value="1"/>
</dbReference>
<dbReference type="InterPro" id="IPR013022">
    <property type="entry name" value="Xyl_isomerase-like_TIM-brl"/>
</dbReference>
<dbReference type="PANTHER" id="PTHR12110">
    <property type="entry name" value="HYDROXYPYRUVATE ISOMERASE"/>
    <property type="match status" value="1"/>
</dbReference>
<dbReference type="InterPro" id="IPR050312">
    <property type="entry name" value="IolE/XylAMocC-like"/>
</dbReference>
<keyword evidence="2" id="KW-0413">Isomerase</keyword>
<organism evidence="2 3">
    <name type="scientific">Paenibacillus tianjinensis</name>
    <dbReference type="NCBI Taxonomy" id="2810347"/>
    <lineage>
        <taxon>Bacteria</taxon>
        <taxon>Bacillati</taxon>
        <taxon>Bacillota</taxon>
        <taxon>Bacilli</taxon>
        <taxon>Bacillales</taxon>
        <taxon>Paenibacillaceae</taxon>
        <taxon>Paenibacillus</taxon>
    </lineage>
</organism>
<dbReference type="Gene3D" id="3.20.20.150">
    <property type="entry name" value="Divalent-metal-dependent TIM barrel enzymes"/>
    <property type="match status" value="1"/>
</dbReference>
<dbReference type="SUPFAM" id="SSF51658">
    <property type="entry name" value="Xylose isomerase-like"/>
    <property type="match status" value="1"/>
</dbReference>
<dbReference type="GO" id="GO:0016853">
    <property type="term" value="F:isomerase activity"/>
    <property type="evidence" value="ECO:0007669"/>
    <property type="project" value="UniProtKB-KW"/>
</dbReference>
<evidence type="ECO:0000259" key="1">
    <source>
        <dbReference type="Pfam" id="PF01261"/>
    </source>
</evidence>
<dbReference type="EMBL" id="CP070969">
    <property type="protein sequence ID" value="QSF46175.1"/>
    <property type="molecule type" value="Genomic_DNA"/>
</dbReference>
<gene>
    <name evidence="2" type="ORF">JRJ22_06075</name>
</gene>
<dbReference type="RefSeq" id="WP_206103670.1">
    <property type="nucleotide sequence ID" value="NZ_CP070969.1"/>
</dbReference>
<name>A0ABX7LDH8_9BACL</name>
<feature type="domain" description="Xylose isomerase-like TIM barrel" evidence="1">
    <location>
        <begin position="29"/>
        <end position="252"/>
    </location>
</feature>
<dbReference type="InterPro" id="IPR036237">
    <property type="entry name" value="Xyl_isomerase-like_sf"/>
</dbReference>
<keyword evidence="3" id="KW-1185">Reference proteome</keyword>
<proteinExistence type="predicted"/>
<sequence length="320" mass="34581">MSEVLAGRRGIFAKELFAPELPVREAIVRAAERGFDGLYLGSPASISPELDRKELEEAGQLAKRAGIVPGISAGMLNPYQPGRSAEALEAGGGDLALGLLRLIEAARWLGQPEVMLVIGTEYDRFNRSLEWSEQLSAVASLLRRIQRDVRSIGSRILIKTHQEITSWEVARLLDQLDSTVFAAAFDPVNLIVRMENPLAAARRLAGRIGQVHVDDAKLLWNGSGLARALCPAGSGCIPWPELIGQIRRSDPGAWYWGELHQAELVMPLLTPGWFGDHPDISLAEIASWLAGAQPLVPAPPSLIGVKGERVTGLLAFLAAS</sequence>
<reference evidence="2 3" key="1">
    <citation type="submission" date="2021-02" db="EMBL/GenBank/DDBJ databases">
        <title>Paenibacillus tianjinensis sp. nov.</title>
        <authorList>
            <person name="Liu H."/>
        </authorList>
    </citation>
    <scope>NUCLEOTIDE SEQUENCE [LARGE SCALE GENOMIC DNA]</scope>
    <source>
        <strain evidence="2 3">TB2019</strain>
    </source>
</reference>